<dbReference type="PROSITE" id="PS00527">
    <property type="entry name" value="RIBOSOMAL_S14"/>
    <property type="match status" value="1"/>
</dbReference>
<keyword evidence="4 7" id="KW-0687">Ribonucleoprotein</keyword>
<evidence type="ECO:0000256" key="4">
    <source>
        <dbReference type="ARBA" id="ARBA00023274"/>
    </source>
</evidence>
<dbReference type="HAMAP" id="MF_00537">
    <property type="entry name" value="Ribosomal_uS14_1"/>
    <property type="match status" value="1"/>
</dbReference>
<dbReference type="eggNOG" id="COG0199">
    <property type="taxonomic scope" value="Bacteria"/>
</dbReference>
<keyword evidence="3 7" id="KW-0689">Ribosomal protein</keyword>
<keyword evidence="9" id="KW-1185">Reference proteome</keyword>
<keyword evidence="7" id="KW-0699">rRNA-binding</keyword>
<dbReference type="OrthoDB" id="9810484at2"/>
<protein>
    <recommendedName>
        <fullName evidence="5 7">Small ribosomal subunit protein uS14</fullName>
    </recommendedName>
</protein>
<proteinExistence type="inferred from homology"/>
<dbReference type="RefSeq" id="WP_018083964.1">
    <property type="nucleotide sequence ID" value="NZ_AQWM01000053.1"/>
</dbReference>
<comment type="caution">
    <text evidence="8">The sequence shown here is derived from an EMBL/GenBank/DDBJ whole genome shotgun (WGS) entry which is preliminary data.</text>
</comment>
<reference evidence="8 9" key="1">
    <citation type="journal article" date="2014" name="Nature">
        <title>Sequential evolution of bacterial morphology by co-option of a developmental regulator.</title>
        <authorList>
            <person name="Jiang C."/>
            <person name="Brown P.J."/>
            <person name="Ducret A."/>
            <person name="Brun Y.V."/>
        </authorList>
    </citation>
    <scope>NUCLEOTIDE SEQUENCE [LARGE SCALE GENOMIC DNA]</scope>
    <source>
        <strain evidence="8 9">DSM 16100</strain>
    </source>
</reference>
<dbReference type="GO" id="GO:0003735">
    <property type="term" value="F:structural constituent of ribosome"/>
    <property type="evidence" value="ECO:0007669"/>
    <property type="project" value="InterPro"/>
</dbReference>
<comment type="function">
    <text evidence="1 7">Binds 16S rRNA, required for the assembly of 30S particles and may also be responsible for determining the conformation of the 16S rRNA at the A site.</text>
</comment>
<comment type="similarity">
    <text evidence="2 7">Belongs to the universal ribosomal protein uS14 family.</text>
</comment>
<dbReference type="NCBIfam" id="NF006477">
    <property type="entry name" value="PRK08881.1"/>
    <property type="match status" value="1"/>
</dbReference>
<dbReference type="Pfam" id="PF00253">
    <property type="entry name" value="Ribosomal_S14"/>
    <property type="match status" value="1"/>
</dbReference>
<dbReference type="InterPro" id="IPR018271">
    <property type="entry name" value="Ribosomal_uS14_CS"/>
</dbReference>
<dbReference type="GO" id="GO:0006412">
    <property type="term" value="P:translation"/>
    <property type="evidence" value="ECO:0007669"/>
    <property type="project" value="UniProtKB-UniRule"/>
</dbReference>
<evidence type="ECO:0000256" key="3">
    <source>
        <dbReference type="ARBA" id="ARBA00022980"/>
    </source>
</evidence>
<evidence type="ECO:0000256" key="6">
    <source>
        <dbReference type="ARBA" id="ARBA00047110"/>
    </source>
</evidence>
<gene>
    <name evidence="7" type="primary">rpsN</name>
    <name evidence="8" type="ORF">ABENE_19865</name>
</gene>
<organism evidence="8 9">
    <name type="scientific">Asticcacaulis benevestitus DSM 16100 = ATCC BAA-896</name>
    <dbReference type="NCBI Taxonomy" id="1121022"/>
    <lineage>
        <taxon>Bacteria</taxon>
        <taxon>Pseudomonadati</taxon>
        <taxon>Pseudomonadota</taxon>
        <taxon>Alphaproteobacteria</taxon>
        <taxon>Caulobacterales</taxon>
        <taxon>Caulobacteraceae</taxon>
        <taxon>Asticcacaulis</taxon>
    </lineage>
</organism>
<sequence>MAKKSAVNRNEMVKKLVAQYAAKREALKAIANDENLPLEERFDARLKLAKLPRNSNATRIRNRCEVTGRPRAYYRKLHMSRIALRQLANQGQIPGMTKASW</sequence>
<dbReference type="AlphaFoldDB" id="V4NQ88"/>
<dbReference type="SUPFAM" id="SSF57716">
    <property type="entry name" value="Glucocorticoid receptor-like (DNA-binding domain)"/>
    <property type="match status" value="1"/>
</dbReference>
<comment type="subunit">
    <text evidence="6 7">Part of the 30S ribosomal subunit. Contacts proteins S3 and S10.</text>
</comment>
<evidence type="ECO:0000256" key="2">
    <source>
        <dbReference type="ARBA" id="ARBA00009083"/>
    </source>
</evidence>
<dbReference type="GO" id="GO:0005737">
    <property type="term" value="C:cytoplasm"/>
    <property type="evidence" value="ECO:0007669"/>
    <property type="project" value="UniProtKB-ARBA"/>
</dbReference>
<dbReference type="InterPro" id="IPR001209">
    <property type="entry name" value="Ribosomal_uS14"/>
</dbReference>
<evidence type="ECO:0000313" key="9">
    <source>
        <dbReference type="Proteomes" id="UP000017837"/>
    </source>
</evidence>
<dbReference type="PATRIC" id="fig|1121022.4.peg.4071"/>
<accession>V4NQ88</accession>
<dbReference type="GO" id="GO:0019843">
    <property type="term" value="F:rRNA binding"/>
    <property type="evidence" value="ECO:0007669"/>
    <property type="project" value="UniProtKB-UniRule"/>
</dbReference>
<dbReference type="GO" id="GO:0015935">
    <property type="term" value="C:small ribosomal subunit"/>
    <property type="evidence" value="ECO:0007669"/>
    <property type="project" value="TreeGrafter"/>
</dbReference>
<evidence type="ECO:0000256" key="1">
    <source>
        <dbReference type="ARBA" id="ARBA00003686"/>
    </source>
</evidence>
<dbReference type="Proteomes" id="UP000017837">
    <property type="component" value="Unassembled WGS sequence"/>
</dbReference>
<evidence type="ECO:0000313" key="8">
    <source>
        <dbReference type="EMBL" id="ESQ83972.1"/>
    </source>
</evidence>
<evidence type="ECO:0000256" key="5">
    <source>
        <dbReference type="ARBA" id="ARBA00035167"/>
    </source>
</evidence>
<dbReference type="PANTHER" id="PTHR19836:SF19">
    <property type="entry name" value="SMALL RIBOSOMAL SUBUNIT PROTEIN US14M"/>
    <property type="match status" value="1"/>
</dbReference>
<dbReference type="InterPro" id="IPR023036">
    <property type="entry name" value="Ribosomal_uS14_bac/plastid"/>
</dbReference>
<dbReference type="Gene3D" id="1.10.287.1480">
    <property type="match status" value="1"/>
</dbReference>
<dbReference type="FunFam" id="1.10.287.1480:FF:000001">
    <property type="entry name" value="30S ribosomal protein S14"/>
    <property type="match status" value="1"/>
</dbReference>
<dbReference type="EMBL" id="AWGB01000066">
    <property type="protein sequence ID" value="ESQ83972.1"/>
    <property type="molecule type" value="Genomic_DNA"/>
</dbReference>
<name>V4NQ88_9CAUL</name>
<dbReference type="PANTHER" id="PTHR19836">
    <property type="entry name" value="30S RIBOSOMAL PROTEIN S14"/>
    <property type="match status" value="1"/>
</dbReference>
<keyword evidence="7" id="KW-0694">RNA-binding</keyword>
<evidence type="ECO:0000256" key="7">
    <source>
        <dbReference type="HAMAP-Rule" id="MF_00537"/>
    </source>
</evidence>
<dbReference type="STRING" id="1121022.GCA_000376105_04282"/>